<protein>
    <submittedName>
        <fullName evidence="1">Uncharacterized protein</fullName>
    </submittedName>
</protein>
<dbReference type="RefSeq" id="WP_342021150.1">
    <property type="nucleotide sequence ID" value="NZ_JBBYAK010000002.1"/>
</dbReference>
<reference evidence="1 2" key="1">
    <citation type="submission" date="2024-03" db="EMBL/GenBank/DDBJ databases">
        <title>Bacilli Hybrid Assemblies.</title>
        <authorList>
            <person name="Kovac J."/>
        </authorList>
    </citation>
    <scope>NUCLEOTIDE SEQUENCE [LARGE SCALE GENOMIC DNA]</scope>
    <source>
        <strain evidence="1 2">FSL M8-0022</strain>
    </source>
</reference>
<evidence type="ECO:0000313" key="1">
    <source>
        <dbReference type="EMBL" id="MEL3959514.1"/>
    </source>
</evidence>
<dbReference type="EMBL" id="JBBYAK010000002">
    <property type="protein sequence ID" value="MEL3959514.1"/>
    <property type="molecule type" value="Genomic_DNA"/>
</dbReference>
<gene>
    <name evidence="1" type="ORF">NST17_20390</name>
</gene>
<proteinExistence type="predicted"/>
<accession>A0ABU9K325</accession>
<dbReference type="Proteomes" id="UP001459714">
    <property type="component" value="Unassembled WGS sequence"/>
</dbReference>
<keyword evidence="2" id="KW-1185">Reference proteome</keyword>
<name>A0ABU9K325_9BACI</name>
<sequence length="122" mass="14875">MKYSERLEEIKEIDITPLCFYLDNMTNFDGKLLKEQWKWLINRVEELEEERDEWKDTAQFYYMTNQELREQNKHYKQALEFYADPMIWREGNRIKGNTFEMPLANNDNGHKARKALEGTDNE</sequence>
<comment type="caution">
    <text evidence="1">The sequence shown here is derived from an EMBL/GenBank/DDBJ whole genome shotgun (WGS) entry which is preliminary data.</text>
</comment>
<organism evidence="1 2">
    <name type="scientific">Caldifermentibacillus hisashii</name>
    <dbReference type="NCBI Taxonomy" id="996558"/>
    <lineage>
        <taxon>Bacteria</taxon>
        <taxon>Bacillati</taxon>
        <taxon>Bacillota</taxon>
        <taxon>Bacilli</taxon>
        <taxon>Bacillales</taxon>
        <taxon>Bacillaceae</taxon>
        <taxon>Caldifermentibacillus</taxon>
    </lineage>
</organism>
<evidence type="ECO:0000313" key="2">
    <source>
        <dbReference type="Proteomes" id="UP001459714"/>
    </source>
</evidence>